<dbReference type="Proteomes" id="UP000319148">
    <property type="component" value="Unassembled WGS sequence"/>
</dbReference>
<evidence type="ECO:0000259" key="5">
    <source>
        <dbReference type="PROSITE" id="PS51669"/>
    </source>
</evidence>
<comment type="caution">
    <text evidence="6">The sequence shown here is derived from an EMBL/GenBank/DDBJ whole genome shotgun (WGS) entry which is preliminary data.</text>
</comment>
<dbReference type="PANTHER" id="PTHR43742">
    <property type="entry name" value="TRIMETHYLAMINE-N-OXIDE REDUCTASE"/>
    <property type="match status" value="1"/>
</dbReference>
<comment type="similarity">
    <text evidence="1">Belongs to the prokaryotic molybdopterin-containing oxidoreductase family.</text>
</comment>
<dbReference type="Gene3D" id="2.20.25.90">
    <property type="entry name" value="ADC-like domains"/>
    <property type="match status" value="1"/>
</dbReference>
<dbReference type="SMART" id="SM00926">
    <property type="entry name" value="Molybdop_Fe4S4"/>
    <property type="match status" value="1"/>
</dbReference>
<dbReference type="GO" id="GO:0043546">
    <property type="term" value="F:molybdopterin cofactor binding"/>
    <property type="evidence" value="ECO:0007669"/>
    <property type="project" value="InterPro"/>
</dbReference>
<keyword evidence="3" id="KW-0408">Iron</keyword>
<dbReference type="GO" id="GO:0046872">
    <property type="term" value="F:metal ion binding"/>
    <property type="evidence" value="ECO:0007669"/>
    <property type="project" value="UniProtKB-KW"/>
</dbReference>
<evidence type="ECO:0000256" key="3">
    <source>
        <dbReference type="ARBA" id="ARBA00023004"/>
    </source>
</evidence>
<dbReference type="Gene3D" id="2.40.40.20">
    <property type="match status" value="1"/>
</dbReference>
<gene>
    <name evidence="6" type="ORF">FIV46_03475</name>
</gene>
<dbReference type="SUPFAM" id="SSF53706">
    <property type="entry name" value="Formate dehydrogenase/DMSO reductase, domains 1-3"/>
    <property type="match status" value="1"/>
</dbReference>
<evidence type="ECO:0000313" key="7">
    <source>
        <dbReference type="Proteomes" id="UP000319148"/>
    </source>
</evidence>
<dbReference type="InterPro" id="IPR006963">
    <property type="entry name" value="Mopterin_OxRdtase_4Fe-4S_dom"/>
</dbReference>
<dbReference type="EMBL" id="VFIY01000004">
    <property type="protein sequence ID" value="TPD63149.1"/>
    <property type="molecule type" value="Genomic_DNA"/>
</dbReference>
<dbReference type="AlphaFoldDB" id="A0A501PRJ6"/>
<dbReference type="InterPro" id="IPR006657">
    <property type="entry name" value="MoPterin_dinucl-bd_dom"/>
</dbReference>
<dbReference type="Pfam" id="PF04879">
    <property type="entry name" value="Molybdop_Fe4S4"/>
    <property type="match status" value="1"/>
</dbReference>
<accession>A0A501PRJ6</accession>
<dbReference type="Pfam" id="PF01568">
    <property type="entry name" value="Molydop_binding"/>
    <property type="match status" value="1"/>
</dbReference>
<dbReference type="InterPro" id="IPR009010">
    <property type="entry name" value="Asp_de-COase-like_dom_sf"/>
</dbReference>
<dbReference type="Pfam" id="PF00384">
    <property type="entry name" value="Molybdopterin"/>
    <property type="match status" value="1"/>
</dbReference>
<evidence type="ECO:0000256" key="2">
    <source>
        <dbReference type="ARBA" id="ARBA00022723"/>
    </source>
</evidence>
<dbReference type="GO" id="GO:0016491">
    <property type="term" value="F:oxidoreductase activity"/>
    <property type="evidence" value="ECO:0007669"/>
    <property type="project" value="InterPro"/>
</dbReference>
<reference evidence="7" key="1">
    <citation type="submission" date="2019-06" db="EMBL/GenBank/DDBJ databases">
        <title>The complete genome of Emcibacter congregatus ZYLT.</title>
        <authorList>
            <person name="Zhao Z."/>
        </authorList>
    </citation>
    <scope>NUCLEOTIDE SEQUENCE [LARGE SCALE GENOMIC DNA]</scope>
    <source>
        <strain evidence="7">MCCC 1A06723</strain>
    </source>
</reference>
<dbReference type="Gene3D" id="3.40.50.740">
    <property type="match status" value="1"/>
</dbReference>
<evidence type="ECO:0000256" key="4">
    <source>
        <dbReference type="ARBA" id="ARBA00023014"/>
    </source>
</evidence>
<evidence type="ECO:0000313" key="6">
    <source>
        <dbReference type="EMBL" id="TPD63149.1"/>
    </source>
</evidence>
<name>A0A501PRJ6_9PROT</name>
<organism evidence="6 7">
    <name type="scientific">Emcibacter nanhaiensis</name>
    <dbReference type="NCBI Taxonomy" id="1505037"/>
    <lineage>
        <taxon>Bacteria</taxon>
        <taxon>Pseudomonadati</taxon>
        <taxon>Pseudomonadota</taxon>
        <taxon>Alphaproteobacteria</taxon>
        <taxon>Emcibacterales</taxon>
        <taxon>Emcibacteraceae</taxon>
        <taxon>Emcibacter</taxon>
    </lineage>
</organism>
<keyword evidence="7" id="KW-1185">Reference proteome</keyword>
<dbReference type="InterPro" id="IPR006656">
    <property type="entry name" value="Mopterin_OxRdtase"/>
</dbReference>
<feature type="domain" description="4Fe-4S Mo/W bis-MGD-type" evidence="5">
    <location>
        <begin position="2"/>
        <end position="58"/>
    </location>
</feature>
<dbReference type="OrthoDB" id="9759518at2"/>
<evidence type="ECO:0000256" key="1">
    <source>
        <dbReference type="ARBA" id="ARBA00010312"/>
    </source>
</evidence>
<protein>
    <submittedName>
        <fullName evidence="6">Molybdopterin oxidoreductase family protein</fullName>
    </submittedName>
</protein>
<keyword evidence="2" id="KW-0479">Metal-binding</keyword>
<sequence>MERTIYRACPLCEAICGLEIKTRDREIVSIRGDRDDPFSRGHICPKAVALQDIQDDPDRLRRPLKKIGNGWQEIGWDEALDEVTERLFSLREAHGPDSLGIYLGNPNVHNLGAMTHGPLFYKMLRTKNRYSATSVDQLPHQLVSYLMYGHQFLLPVPDIDHTDYMLILGANPLVSNGSMMTCPDVKARLKAIQERGGKVVVIDPRRSETARMADHHHFIRPGGDTALLLALLKILLETVNPDRRSHLSGHLEKLDQVEDMLASVEIADCAASCGIAVGDIQSIADDLATAGKAACYGRLGVSVTENGTLNHWLIQMINIVTGNLDRVGGTLVTDPAVDLVGMRLMGPGGYGRWRSRVNNLPEACSELPVSELATEILTPGDGQIRGLITTAGNPVLSTPNGRKLDDALEQLDFMVSIDLYLNETTRHADIILPPTAPLEHDHYDISFLALAVRNVTRYSEAVFDKPEGTLHEWEIFDQLTRRMTAKMDAPVTTRSRAPARMVNLSLAYGPYGKRRRAEAGLSLKKLQNSPHGIDLGPLKPGLLKKLRTRGQKIDCLPDLIREGLTAFLKDLTSRPKEGLLLIGRRHLRSNNSWMHNYERLVKGKERCTLLVHPDDMARCGLTDGDYALLQSRVAKQKVLVEASEEMMPGTVSLPHGWGHNRAGLRLAVAAEHAGVSVNDFTDEMQRDPIAGTSALNGVSVRLSPI</sequence>
<proteinExistence type="inferred from homology"/>
<dbReference type="Gene3D" id="3.40.228.10">
    <property type="entry name" value="Dimethylsulfoxide Reductase, domain 2"/>
    <property type="match status" value="1"/>
</dbReference>
<dbReference type="PROSITE" id="PS51669">
    <property type="entry name" value="4FE4S_MOW_BIS_MGD"/>
    <property type="match status" value="1"/>
</dbReference>
<dbReference type="InterPro" id="IPR050612">
    <property type="entry name" value="Prok_Mopterin_Oxidored"/>
</dbReference>
<dbReference type="RefSeq" id="WP_139938409.1">
    <property type="nucleotide sequence ID" value="NZ_JBHSYP010000022.1"/>
</dbReference>
<dbReference type="GO" id="GO:0051536">
    <property type="term" value="F:iron-sulfur cluster binding"/>
    <property type="evidence" value="ECO:0007669"/>
    <property type="project" value="UniProtKB-KW"/>
</dbReference>
<keyword evidence="4" id="KW-0411">Iron-sulfur</keyword>
<dbReference type="SUPFAM" id="SSF50692">
    <property type="entry name" value="ADC-like"/>
    <property type="match status" value="1"/>
</dbReference>